<evidence type="ECO:0000256" key="1">
    <source>
        <dbReference type="SAM" id="Phobius"/>
    </source>
</evidence>
<evidence type="ECO:0000313" key="2">
    <source>
        <dbReference type="EMBL" id="MXV14323.1"/>
    </source>
</evidence>
<accession>A0A7K1XTI4</accession>
<feature type="transmembrane region" description="Helical" evidence="1">
    <location>
        <begin position="12"/>
        <end position="27"/>
    </location>
</feature>
<proteinExistence type="predicted"/>
<keyword evidence="1" id="KW-0472">Membrane</keyword>
<dbReference type="Proteomes" id="UP000451233">
    <property type="component" value="Unassembled WGS sequence"/>
</dbReference>
<organism evidence="2 3">
    <name type="scientific">Hufsiella ginkgonis</name>
    <dbReference type="NCBI Taxonomy" id="2695274"/>
    <lineage>
        <taxon>Bacteria</taxon>
        <taxon>Pseudomonadati</taxon>
        <taxon>Bacteroidota</taxon>
        <taxon>Sphingobacteriia</taxon>
        <taxon>Sphingobacteriales</taxon>
        <taxon>Sphingobacteriaceae</taxon>
        <taxon>Hufsiella</taxon>
    </lineage>
</organism>
<reference evidence="2 3" key="1">
    <citation type="submission" date="2019-11" db="EMBL/GenBank/DDBJ databases">
        <title>Pedobacter sp. HMF7056 Genome sequencing and assembly.</title>
        <authorList>
            <person name="Kang H."/>
            <person name="Kim H."/>
            <person name="Joh K."/>
        </authorList>
    </citation>
    <scope>NUCLEOTIDE SEQUENCE [LARGE SCALE GENOMIC DNA]</scope>
    <source>
        <strain evidence="2 3">HMF7056</strain>
    </source>
</reference>
<keyword evidence="1" id="KW-1133">Transmembrane helix</keyword>
<gene>
    <name evidence="2" type="ORF">GS398_03355</name>
</gene>
<dbReference type="EMBL" id="WVHS01000001">
    <property type="protein sequence ID" value="MXV14323.1"/>
    <property type="molecule type" value="Genomic_DNA"/>
</dbReference>
<protein>
    <submittedName>
        <fullName evidence="2">Uncharacterized protein</fullName>
    </submittedName>
</protein>
<name>A0A7K1XTI4_9SPHI</name>
<evidence type="ECO:0000313" key="3">
    <source>
        <dbReference type="Proteomes" id="UP000451233"/>
    </source>
</evidence>
<dbReference type="RefSeq" id="WP_160905302.1">
    <property type="nucleotide sequence ID" value="NZ_WVHS01000001.1"/>
</dbReference>
<feature type="transmembrane region" description="Helical" evidence="1">
    <location>
        <begin position="33"/>
        <end position="56"/>
    </location>
</feature>
<feature type="transmembrane region" description="Helical" evidence="1">
    <location>
        <begin position="94"/>
        <end position="115"/>
    </location>
</feature>
<keyword evidence="1" id="KW-0812">Transmembrane</keyword>
<comment type="caution">
    <text evidence="2">The sequence shown here is derived from an EMBL/GenBank/DDBJ whole genome shotgun (WGS) entry which is preliminary data.</text>
</comment>
<feature type="transmembrane region" description="Helical" evidence="1">
    <location>
        <begin position="68"/>
        <end position="88"/>
    </location>
</feature>
<keyword evidence="3" id="KW-1185">Reference proteome</keyword>
<sequence>MKFILKLKHWQAFIFIMIGVILSNFTVENNSSVTTVIRIVGIVLYFLWPFLVGNGLYHYLPERIELNYNLFVINSGLWLTIYLAAMIISDGQGITFTGVYVLLMFYVIYAVLNYLAFPAQLLKSLEVGKKARLSDYIGDFFLVAFLPIGIWFLQSRVNKIVDNQASYNE</sequence>
<dbReference type="AlphaFoldDB" id="A0A7K1XTI4"/>
<feature type="transmembrane region" description="Helical" evidence="1">
    <location>
        <begin position="136"/>
        <end position="153"/>
    </location>
</feature>